<dbReference type="PROSITE" id="PS00211">
    <property type="entry name" value="ABC_TRANSPORTER_1"/>
    <property type="match status" value="1"/>
</dbReference>
<dbReference type="InterPro" id="IPR013563">
    <property type="entry name" value="Oligopep_ABC_C"/>
</dbReference>
<comment type="caution">
    <text evidence="19">The sequence shown here is derived from an EMBL/GenBank/DDBJ whole genome shotgun (WGS) entry which is preliminary data.</text>
</comment>
<evidence type="ECO:0000256" key="3">
    <source>
        <dbReference type="ARBA" id="ARBA00022448"/>
    </source>
</evidence>
<sequence length="381" mass="41473">MTDTLPGPTPVDVPAPGTATLPKRPLMELLDVSKTFSVRNGGRRATLSAVDGVSLKIWPGRTLGIVGESGCGKSTLARLITGLHPATSGEMVFEDKQILANRRRPREVVEQMQMVFQDPSSALNPRATIGESIAFPLEVRRRPREEIRARVSQVISDVGLPASYARHYPHQLSGGQRQRVNIARALALQPRLVVLDEAVSALDKSIQAQVLNLLTDLQSEYGLTYVFISHDLNVVEYISDDVAVMHLGQVAERGPARRLYDQPLHPYTRLLLSSIPSLDPALSTRDQPLDRSNGEIPSPIDPPSGCRFRTRCPFAMDVCAERTPPPVLAEPDHVVACHLYTADENGVVPRGVTESVARRVAEGSEVDAAAVPEEPLPDPAP</sequence>
<evidence type="ECO:0000256" key="14">
    <source>
        <dbReference type="ARBA" id="ARBA00039050"/>
    </source>
</evidence>
<comment type="similarity">
    <text evidence="13">Belongs to the ABC transporter superfamily. Glutathione importer (TC 3.A.1.5.11) family.</text>
</comment>
<dbReference type="InterPro" id="IPR050319">
    <property type="entry name" value="ABC_transp_ATP-bind"/>
</dbReference>
<evidence type="ECO:0000256" key="8">
    <source>
        <dbReference type="ARBA" id="ARBA00022801"/>
    </source>
</evidence>
<evidence type="ECO:0000256" key="6">
    <source>
        <dbReference type="ARBA" id="ARBA00022737"/>
    </source>
</evidence>
<keyword evidence="20" id="KW-1185">Reference proteome</keyword>
<keyword evidence="9 19" id="KW-0067">ATP-binding</keyword>
<dbReference type="EC" id="7.4.2.10" evidence="14"/>
<comment type="function">
    <text evidence="12">Part of the ABC transporter complex GsiABCD involved in glutathione import. Responsible for energy coupling to the transport system.</text>
</comment>
<keyword evidence="3" id="KW-0813">Transport</keyword>
<dbReference type="GO" id="GO:0016887">
    <property type="term" value="F:ATP hydrolysis activity"/>
    <property type="evidence" value="ECO:0007669"/>
    <property type="project" value="InterPro"/>
</dbReference>
<evidence type="ECO:0000256" key="10">
    <source>
        <dbReference type="ARBA" id="ARBA00022967"/>
    </source>
</evidence>
<dbReference type="RefSeq" id="WP_114128137.1">
    <property type="nucleotide sequence ID" value="NZ_QOUI01000015.1"/>
</dbReference>
<dbReference type="InterPro" id="IPR027417">
    <property type="entry name" value="P-loop_NTPase"/>
</dbReference>
<dbReference type="FunFam" id="3.40.50.300:FF:000016">
    <property type="entry name" value="Oligopeptide ABC transporter ATP-binding component"/>
    <property type="match status" value="1"/>
</dbReference>
<evidence type="ECO:0000256" key="12">
    <source>
        <dbReference type="ARBA" id="ARBA00037530"/>
    </source>
</evidence>
<evidence type="ECO:0000256" key="17">
    <source>
        <dbReference type="SAM" id="MobiDB-lite"/>
    </source>
</evidence>
<dbReference type="Proteomes" id="UP000252770">
    <property type="component" value="Unassembled WGS sequence"/>
</dbReference>
<dbReference type="Gene3D" id="3.40.50.300">
    <property type="entry name" value="P-loop containing nucleotide triphosphate hydrolases"/>
    <property type="match status" value="1"/>
</dbReference>
<evidence type="ECO:0000313" key="20">
    <source>
        <dbReference type="Proteomes" id="UP000252770"/>
    </source>
</evidence>
<dbReference type="CDD" id="cd03257">
    <property type="entry name" value="ABC_NikE_OppD_transporters"/>
    <property type="match status" value="1"/>
</dbReference>
<protein>
    <recommendedName>
        <fullName evidence="15">Glutathione import ATP-binding protein GsiA</fullName>
        <ecNumber evidence="14">7.4.2.10</ecNumber>
    </recommendedName>
</protein>
<comment type="subcellular location">
    <subcellularLocation>
        <location evidence="1">Cell inner membrane</location>
    </subcellularLocation>
</comment>
<keyword evidence="10" id="KW-1278">Translocase</keyword>
<evidence type="ECO:0000256" key="1">
    <source>
        <dbReference type="ARBA" id="ARBA00004533"/>
    </source>
</evidence>
<dbReference type="EMBL" id="QOUI01000015">
    <property type="protein sequence ID" value="RCK67997.1"/>
    <property type="molecule type" value="Genomic_DNA"/>
</dbReference>
<dbReference type="AlphaFoldDB" id="A0A367YQH5"/>
<evidence type="ECO:0000256" key="15">
    <source>
        <dbReference type="ARBA" id="ARBA00041187"/>
    </source>
</evidence>
<name>A0A367YQH5_9ACTN</name>
<dbReference type="SUPFAM" id="SSF52540">
    <property type="entry name" value="P-loop containing nucleoside triphosphate hydrolases"/>
    <property type="match status" value="1"/>
</dbReference>
<reference evidence="19 20" key="1">
    <citation type="submission" date="2018-07" db="EMBL/GenBank/DDBJ databases">
        <title>Desertimonas flava gen. nov. sp. nov.</title>
        <authorList>
            <person name="Liu S."/>
        </authorList>
    </citation>
    <scope>NUCLEOTIDE SEQUENCE [LARGE SCALE GENOMIC DNA]</scope>
    <source>
        <strain evidence="19 20">16Sb5-5</strain>
    </source>
</reference>
<evidence type="ECO:0000256" key="13">
    <source>
        <dbReference type="ARBA" id="ARBA00038416"/>
    </source>
</evidence>
<keyword evidence="5" id="KW-0997">Cell inner membrane</keyword>
<dbReference type="InterPro" id="IPR017871">
    <property type="entry name" value="ABC_transporter-like_CS"/>
</dbReference>
<feature type="domain" description="ABC transporter" evidence="18">
    <location>
        <begin position="27"/>
        <end position="272"/>
    </location>
</feature>
<keyword evidence="7" id="KW-0547">Nucleotide-binding</keyword>
<dbReference type="PROSITE" id="PS50893">
    <property type="entry name" value="ABC_TRANSPORTER_2"/>
    <property type="match status" value="1"/>
</dbReference>
<dbReference type="GO" id="GO:0005524">
    <property type="term" value="F:ATP binding"/>
    <property type="evidence" value="ECO:0007669"/>
    <property type="project" value="UniProtKB-KW"/>
</dbReference>
<dbReference type="GO" id="GO:0005886">
    <property type="term" value="C:plasma membrane"/>
    <property type="evidence" value="ECO:0007669"/>
    <property type="project" value="UniProtKB-SubCell"/>
</dbReference>
<keyword evidence="4" id="KW-1003">Cell membrane</keyword>
<dbReference type="GO" id="GO:0015833">
    <property type="term" value="P:peptide transport"/>
    <property type="evidence" value="ECO:0007669"/>
    <property type="project" value="InterPro"/>
</dbReference>
<evidence type="ECO:0000256" key="9">
    <source>
        <dbReference type="ARBA" id="ARBA00022840"/>
    </source>
</evidence>
<gene>
    <name evidence="19" type="ORF">DT076_18235</name>
</gene>
<dbReference type="Pfam" id="PF08352">
    <property type="entry name" value="oligo_HPY"/>
    <property type="match status" value="1"/>
</dbReference>
<dbReference type="InterPro" id="IPR003593">
    <property type="entry name" value="AAA+_ATPase"/>
</dbReference>
<evidence type="ECO:0000256" key="4">
    <source>
        <dbReference type="ARBA" id="ARBA00022475"/>
    </source>
</evidence>
<proteinExistence type="inferred from homology"/>
<dbReference type="NCBIfam" id="TIGR01727">
    <property type="entry name" value="oligo_HPY"/>
    <property type="match status" value="1"/>
</dbReference>
<organism evidence="19 20">
    <name type="scientific">Desertihabitans brevis</name>
    <dbReference type="NCBI Taxonomy" id="2268447"/>
    <lineage>
        <taxon>Bacteria</taxon>
        <taxon>Bacillati</taxon>
        <taxon>Actinomycetota</taxon>
        <taxon>Actinomycetes</taxon>
        <taxon>Propionibacteriales</taxon>
        <taxon>Propionibacteriaceae</taxon>
        <taxon>Desertihabitans</taxon>
    </lineage>
</organism>
<evidence type="ECO:0000313" key="19">
    <source>
        <dbReference type="EMBL" id="RCK67997.1"/>
    </source>
</evidence>
<dbReference type="InterPro" id="IPR003439">
    <property type="entry name" value="ABC_transporter-like_ATP-bd"/>
</dbReference>
<evidence type="ECO:0000256" key="7">
    <source>
        <dbReference type="ARBA" id="ARBA00022741"/>
    </source>
</evidence>
<accession>A0A367YQH5</accession>
<dbReference type="SMART" id="SM00382">
    <property type="entry name" value="AAA"/>
    <property type="match status" value="1"/>
</dbReference>
<dbReference type="PANTHER" id="PTHR43776:SF15">
    <property type="entry name" value="GLUTATHIONE IMPORT ATP-BINDING PROTEIN GSIA"/>
    <property type="match status" value="1"/>
</dbReference>
<comment type="catalytic activity">
    <reaction evidence="16">
        <text>glutathione(out) + ATP + H2O = glutathione(in) + ADP + phosphate + H(+)</text>
        <dbReference type="Rhea" id="RHEA:29791"/>
        <dbReference type="ChEBI" id="CHEBI:15377"/>
        <dbReference type="ChEBI" id="CHEBI:15378"/>
        <dbReference type="ChEBI" id="CHEBI:30616"/>
        <dbReference type="ChEBI" id="CHEBI:43474"/>
        <dbReference type="ChEBI" id="CHEBI:57925"/>
        <dbReference type="ChEBI" id="CHEBI:456216"/>
        <dbReference type="EC" id="7.4.2.10"/>
    </reaction>
</comment>
<evidence type="ECO:0000256" key="2">
    <source>
        <dbReference type="ARBA" id="ARBA00011469"/>
    </source>
</evidence>
<evidence type="ECO:0000256" key="11">
    <source>
        <dbReference type="ARBA" id="ARBA00023136"/>
    </source>
</evidence>
<keyword evidence="11" id="KW-0472">Membrane</keyword>
<evidence type="ECO:0000259" key="18">
    <source>
        <dbReference type="PROSITE" id="PS50893"/>
    </source>
</evidence>
<dbReference type="Pfam" id="PF00005">
    <property type="entry name" value="ABC_tran"/>
    <property type="match status" value="1"/>
</dbReference>
<comment type="subunit">
    <text evidence="2">The complex is composed of two ATP-binding proteins (GsiA), two transmembrane proteins (GsiC and GsiD) and a solute-binding protein (GsiB).</text>
</comment>
<keyword evidence="6" id="KW-0677">Repeat</keyword>
<feature type="region of interest" description="Disordered" evidence="17">
    <location>
        <begin position="1"/>
        <end position="20"/>
    </location>
</feature>
<evidence type="ECO:0000256" key="5">
    <source>
        <dbReference type="ARBA" id="ARBA00022519"/>
    </source>
</evidence>
<dbReference type="GO" id="GO:0055085">
    <property type="term" value="P:transmembrane transport"/>
    <property type="evidence" value="ECO:0007669"/>
    <property type="project" value="UniProtKB-ARBA"/>
</dbReference>
<evidence type="ECO:0000256" key="16">
    <source>
        <dbReference type="ARBA" id="ARBA00047640"/>
    </source>
</evidence>
<keyword evidence="8" id="KW-0378">Hydrolase</keyword>
<dbReference type="PANTHER" id="PTHR43776">
    <property type="entry name" value="TRANSPORT ATP-BINDING PROTEIN"/>
    <property type="match status" value="1"/>
</dbReference>